<feature type="transmembrane region" description="Helical" evidence="1">
    <location>
        <begin position="169"/>
        <end position="188"/>
    </location>
</feature>
<protein>
    <recommendedName>
        <fullName evidence="4">DUF5134 domain-containing protein</fullName>
    </recommendedName>
</protein>
<keyword evidence="1" id="KW-0472">Membrane</keyword>
<feature type="transmembrane region" description="Helical" evidence="1">
    <location>
        <begin position="132"/>
        <end position="157"/>
    </location>
</feature>
<dbReference type="RefSeq" id="WP_090589945.1">
    <property type="nucleotide sequence ID" value="NZ_LT629688.1"/>
</dbReference>
<dbReference type="STRING" id="675864.SAMN04489747_0300"/>
<keyword evidence="1" id="KW-0812">Transmembrane</keyword>
<dbReference type="Pfam" id="PF17197">
    <property type="entry name" value="DUF5134"/>
    <property type="match status" value="1"/>
</dbReference>
<keyword evidence="1" id="KW-1133">Transmembrane helix</keyword>
<dbReference type="EMBL" id="LT629688">
    <property type="protein sequence ID" value="SDD15089.1"/>
    <property type="molecule type" value="Genomic_DNA"/>
</dbReference>
<accession>A0A1G6SDZ8</accession>
<dbReference type="InterPro" id="IPR033458">
    <property type="entry name" value="DUF5134"/>
</dbReference>
<reference evidence="2 3" key="1">
    <citation type="submission" date="2016-10" db="EMBL/GenBank/DDBJ databases">
        <authorList>
            <person name="de Groot N.N."/>
        </authorList>
    </citation>
    <scope>NUCLEOTIDE SEQUENCE [LARGE SCALE GENOMIC DNA]</scope>
    <source>
        <strain evidence="2 3">MON 2.2</strain>
    </source>
</reference>
<feature type="transmembrane region" description="Helical" evidence="1">
    <location>
        <begin position="61"/>
        <end position="81"/>
    </location>
</feature>
<name>A0A1G6SDZ8_9ACTN</name>
<feature type="transmembrane region" description="Helical" evidence="1">
    <location>
        <begin position="101"/>
        <end position="120"/>
    </location>
</feature>
<gene>
    <name evidence="2" type="ORF">SAMN04489747_0300</name>
</gene>
<dbReference type="OrthoDB" id="4734452at2"/>
<evidence type="ECO:0000313" key="3">
    <source>
        <dbReference type="Proteomes" id="UP000198546"/>
    </source>
</evidence>
<evidence type="ECO:0000313" key="2">
    <source>
        <dbReference type="EMBL" id="SDD15089.1"/>
    </source>
</evidence>
<dbReference type="AlphaFoldDB" id="A0A1G6SDZ8"/>
<evidence type="ECO:0000256" key="1">
    <source>
        <dbReference type="SAM" id="Phobius"/>
    </source>
</evidence>
<keyword evidence="3" id="KW-1185">Reference proteome</keyword>
<evidence type="ECO:0008006" key="4">
    <source>
        <dbReference type="Google" id="ProtNLM"/>
    </source>
</evidence>
<sequence>MVEDALARGLLTAVFALTAAWFTGHGIRGGSWADRVCDAFHVVMSLSMVAMAWPWGTAVPVIPQVVVFAAASVWFVLMAVLPPDRPSRHREHSDRGAWLPWLHVVMMVAMVWMLLAMPALHGATAAAGPLTVLSGVAVLVLLVSGTVLSVTATVPVVTGGQGGSRLPWHAAHVAMGAGMVAMVAPLLVT</sequence>
<proteinExistence type="predicted"/>
<feature type="transmembrane region" description="Helical" evidence="1">
    <location>
        <begin position="6"/>
        <end position="24"/>
    </location>
</feature>
<dbReference type="Proteomes" id="UP000198546">
    <property type="component" value="Chromosome i"/>
</dbReference>
<organism evidence="2 3">
    <name type="scientific">Auraticoccus monumenti</name>
    <dbReference type="NCBI Taxonomy" id="675864"/>
    <lineage>
        <taxon>Bacteria</taxon>
        <taxon>Bacillati</taxon>
        <taxon>Actinomycetota</taxon>
        <taxon>Actinomycetes</taxon>
        <taxon>Propionibacteriales</taxon>
        <taxon>Propionibacteriaceae</taxon>
        <taxon>Auraticoccus</taxon>
    </lineage>
</organism>